<feature type="signal peptide" evidence="9">
    <location>
        <begin position="1"/>
        <end position="20"/>
    </location>
</feature>
<protein>
    <submittedName>
        <fullName evidence="10">Flagellar L-ring protein</fullName>
    </submittedName>
</protein>
<dbReference type="Proteomes" id="UP000317369">
    <property type="component" value="Chromosome"/>
</dbReference>
<dbReference type="EMBL" id="CP036425">
    <property type="protein sequence ID" value="QDU32688.1"/>
    <property type="molecule type" value="Genomic_DNA"/>
</dbReference>
<proteinExistence type="inferred from homology"/>
<dbReference type="GO" id="GO:0009427">
    <property type="term" value="C:bacterial-type flagellum basal body, distal rod, L ring"/>
    <property type="evidence" value="ECO:0007669"/>
    <property type="project" value="InterPro"/>
</dbReference>
<comment type="function">
    <text evidence="1">Assembles around the rod to form the L-ring and probably protects the motor/basal body from shearing forces during rotation.</text>
</comment>
<dbReference type="KEGG" id="pcor:KS4_07220"/>
<keyword evidence="8" id="KW-0998">Cell outer membrane</keyword>
<dbReference type="GO" id="GO:0071973">
    <property type="term" value="P:bacterial-type flagellum-dependent cell motility"/>
    <property type="evidence" value="ECO:0007669"/>
    <property type="project" value="InterPro"/>
</dbReference>
<evidence type="ECO:0000256" key="9">
    <source>
        <dbReference type="SAM" id="SignalP"/>
    </source>
</evidence>
<keyword evidence="7" id="KW-0975">Bacterial flagellum</keyword>
<evidence type="ECO:0000313" key="11">
    <source>
        <dbReference type="Proteomes" id="UP000317369"/>
    </source>
</evidence>
<dbReference type="Pfam" id="PF02107">
    <property type="entry name" value="FlgH"/>
    <property type="match status" value="1"/>
</dbReference>
<reference evidence="10 11" key="1">
    <citation type="submission" date="2019-02" db="EMBL/GenBank/DDBJ databases">
        <title>Deep-cultivation of Planctomycetes and their phenomic and genomic characterization uncovers novel biology.</title>
        <authorList>
            <person name="Wiegand S."/>
            <person name="Jogler M."/>
            <person name="Boedeker C."/>
            <person name="Pinto D."/>
            <person name="Vollmers J."/>
            <person name="Rivas-Marin E."/>
            <person name="Kohn T."/>
            <person name="Peeters S.H."/>
            <person name="Heuer A."/>
            <person name="Rast P."/>
            <person name="Oberbeckmann S."/>
            <person name="Bunk B."/>
            <person name="Jeske O."/>
            <person name="Meyerdierks A."/>
            <person name="Storesund J.E."/>
            <person name="Kallscheuer N."/>
            <person name="Luecker S."/>
            <person name="Lage O.M."/>
            <person name="Pohl T."/>
            <person name="Merkel B.J."/>
            <person name="Hornburger P."/>
            <person name="Mueller R.-W."/>
            <person name="Bruemmer F."/>
            <person name="Labrenz M."/>
            <person name="Spormann A.M."/>
            <person name="Op den Camp H."/>
            <person name="Overmann J."/>
            <person name="Amann R."/>
            <person name="Jetten M.S.M."/>
            <person name="Mascher T."/>
            <person name="Medema M.H."/>
            <person name="Devos D.P."/>
            <person name="Kaster A.-K."/>
            <person name="Ovreas L."/>
            <person name="Rohde M."/>
            <person name="Galperin M.Y."/>
            <person name="Jogler C."/>
        </authorList>
    </citation>
    <scope>NUCLEOTIDE SEQUENCE [LARGE SCALE GENOMIC DNA]</scope>
    <source>
        <strain evidence="10 11">KS4</strain>
    </source>
</reference>
<evidence type="ECO:0000256" key="8">
    <source>
        <dbReference type="ARBA" id="ARBA00023237"/>
    </source>
</evidence>
<keyword evidence="6" id="KW-0472">Membrane</keyword>
<dbReference type="GO" id="GO:0009279">
    <property type="term" value="C:cell outer membrane"/>
    <property type="evidence" value="ECO:0007669"/>
    <property type="project" value="UniProtKB-SubCell"/>
</dbReference>
<dbReference type="PANTHER" id="PTHR34933:SF1">
    <property type="entry name" value="FLAGELLAR L-RING PROTEIN"/>
    <property type="match status" value="1"/>
</dbReference>
<dbReference type="AlphaFoldDB" id="A0A517YR36"/>
<keyword evidence="11" id="KW-1185">Reference proteome</keyword>
<dbReference type="InterPro" id="IPR000527">
    <property type="entry name" value="Flag_Lring"/>
</dbReference>
<organism evidence="10 11">
    <name type="scientific">Poriferisphaera corsica</name>
    <dbReference type="NCBI Taxonomy" id="2528020"/>
    <lineage>
        <taxon>Bacteria</taxon>
        <taxon>Pseudomonadati</taxon>
        <taxon>Planctomycetota</taxon>
        <taxon>Phycisphaerae</taxon>
        <taxon>Phycisphaerales</taxon>
        <taxon>Phycisphaeraceae</taxon>
        <taxon>Poriferisphaera</taxon>
    </lineage>
</organism>
<keyword evidence="5 9" id="KW-0732">Signal</keyword>
<accession>A0A517YR36</accession>
<dbReference type="RefSeq" id="WP_145074645.1">
    <property type="nucleotide sequence ID" value="NZ_CP036425.1"/>
</dbReference>
<evidence type="ECO:0000256" key="1">
    <source>
        <dbReference type="ARBA" id="ARBA00002591"/>
    </source>
</evidence>
<dbReference type="GO" id="GO:0003774">
    <property type="term" value="F:cytoskeletal motor activity"/>
    <property type="evidence" value="ECO:0007669"/>
    <property type="project" value="InterPro"/>
</dbReference>
<feature type="chain" id="PRO_5021881985" evidence="9">
    <location>
        <begin position="21"/>
        <end position="240"/>
    </location>
</feature>
<dbReference type="OrthoDB" id="252240at2"/>
<evidence type="ECO:0000256" key="3">
    <source>
        <dbReference type="ARBA" id="ARBA00004442"/>
    </source>
</evidence>
<keyword evidence="10" id="KW-0966">Cell projection</keyword>
<evidence type="ECO:0000256" key="4">
    <source>
        <dbReference type="ARBA" id="ARBA00006929"/>
    </source>
</evidence>
<keyword evidence="10" id="KW-0969">Cilium</keyword>
<keyword evidence="10" id="KW-0282">Flagellum</keyword>
<comment type="similarity">
    <text evidence="4">Belongs to the FlgH family.</text>
</comment>
<comment type="subcellular location">
    <subcellularLocation>
        <location evidence="2">Bacterial flagellum basal body</location>
    </subcellularLocation>
    <subcellularLocation>
        <location evidence="3">Cell outer membrane</location>
    </subcellularLocation>
</comment>
<evidence type="ECO:0000313" key="10">
    <source>
        <dbReference type="EMBL" id="QDU32688.1"/>
    </source>
</evidence>
<evidence type="ECO:0000256" key="6">
    <source>
        <dbReference type="ARBA" id="ARBA00023136"/>
    </source>
</evidence>
<name>A0A517YR36_9BACT</name>
<evidence type="ECO:0000256" key="2">
    <source>
        <dbReference type="ARBA" id="ARBA00004117"/>
    </source>
</evidence>
<gene>
    <name evidence="10" type="primary">flgH</name>
    <name evidence="10" type="ORF">KS4_07220</name>
</gene>
<sequence length="240" mass="26604" precursor="true">MNKMILLILLSACVSLDRVAAQTSSLYVTEEAASSIRVPYQRNGSSLDRRLAVSVSQASFTAVRLPELRQFAKHDLIQIIIQESTSSDFKSSMDTGKETTIEGNVTNLPKFQLADLLELRIDPNGVTNPLKIGADYKQEFKGDGDIKKTETITGRIQARVIDVKPNGTLVLEARKYNQVDDEVVEIVLTGTCRAEDVSSMNTITSSQLYDLHLVKKHSGELRKATKKGILTRIAETIFNF</sequence>
<dbReference type="PANTHER" id="PTHR34933">
    <property type="entry name" value="FLAGELLAR L-RING PROTEIN"/>
    <property type="match status" value="1"/>
</dbReference>
<evidence type="ECO:0000256" key="7">
    <source>
        <dbReference type="ARBA" id="ARBA00023143"/>
    </source>
</evidence>
<evidence type="ECO:0000256" key="5">
    <source>
        <dbReference type="ARBA" id="ARBA00022729"/>
    </source>
</evidence>